<dbReference type="OMA" id="NIAWYEI"/>
<evidence type="ECO:0000256" key="1">
    <source>
        <dbReference type="SAM" id="SignalP"/>
    </source>
</evidence>
<reference evidence="2 3" key="1">
    <citation type="journal article" date="2015" name="Nat. Commun.">
        <title>Lucilia cuprina genome unlocks parasitic fly biology to underpin future interventions.</title>
        <authorList>
            <person name="Anstead C.A."/>
            <person name="Korhonen P.K."/>
            <person name="Young N.D."/>
            <person name="Hall R.S."/>
            <person name="Jex A.R."/>
            <person name="Murali S.C."/>
            <person name="Hughes D.S."/>
            <person name="Lee S.F."/>
            <person name="Perry T."/>
            <person name="Stroehlein A.J."/>
            <person name="Ansell B.R."/>
            <person name="Breugelmans B."/>
            <person name="Hofmann A."/>
            <person name="Qu J."/>
            <person name="Dugan S."/>
            <person name="Lee S.L."/>
            <person name="Chao H."/>
            <person name="Dinh H."/>
            <person name="Han Y."/>
            <person name="Doddapaneni H.V."/>
            <person name="Worley K.C."/>
            <person name="Muzny D.M."/>
            <person name="Ioannidis P."/>
            <person name="Waterhouse R.M."/>
            <person name="Zdobnov E.M."/>
            <person name="James P.J."/>
            <person name="Bagnall N.H."/>
            <person name="Kotze A.C."/>
            <person name="Gibbs R.A."/>
            <person name="Richards S."/>
            <person name="Batterham P."/>
            <person name="Gasser R.B."/>
        </authorList>
    </citation>
    <scope>NUCLEOTIDE SEQUENCE [LARGE SCALE GENOMIC DNA]</scope>
    <source>
        <strain evidence="2 3">LS</strain>
        <tissue evidence="2">Full body</tissue>
    </source>
</reference>
<dbReference type="Gene3D" id="3.15.10.30">
    <property type="entry name" value="Haemolymph juvenile hormone binding protein"/>
    <property type="match status" value="3"/>
</dbReference>
<dbReference type="SMART" id="SM00700">
    <property type="entry name" value="JHBP"/>
    <property type="match status" value="3"/>
</dbReference>
<dbReference type="OrthoDB" id="6380971at2759"/>
<accession>A0A0L0BML6</accession>
<feature type="signal peptide" evidence="1">
    <location>
        <begin position="1"/>
        <end position="16"/>
    </location>
</feature>
<dbReference type="Pfam" id="PF06585">
    <property type="entry name" value="JHBP"/>
    <property type="match status" value="3"/>
</dbReference>
<dbReference type="InterPro" id="IPR010562">
    <property type="entry name" value="Haemolymph_juvenile_hormone-bd"/>
</dbReference>
<evidence type="ECO:0000313" key="2">
    <source>
        <dbReference type="EMBL" id="KNC21173.1"/>
    </source>
</evidence>
<evidence type="ECO:0000313" key="3">
    <source>
        <dbReference type="Proteomes" id="UP000037069"/>
    </source>
</evidence>
<name>A0A0L0BML6_LUCCU</name>
<sequence length="794" mass="89800">MKLFVVFAALLACVAAYEVELLTEQQWEQFMQDENIEPETRGLILNSQAKKAVRNALQQMPCGWPEYGIPPLAPYTNPDLEVHLAKSVVDALVQMIRFRFDGLDKMEIKKLKVSYTFNKKVKFHFNFPVLKATASLMNTDAFLDTMKQLGLSVRYEGSGPLEFSLQNLSIEGQFKYKMPFIFGSIKIYKFQAVVTLGSATSNIGGILGNGKLNRLVNDQIEDLVPSFINGNQAKISAMIEENFVPRVNAMMKVLAFASVALAGTILPSQGRIGSPMSNKIDAYVLDVVENNDGELEVVIDNEDGTMEVAPQFILSWQVRRFIRKMQKQMPCGWPQYGIPPLAPLKVREAEVSLKKGILETIDKVFRFRVDGLDDFKINRFKLNMFTSKVKFDFLFRNVKASAAKYETDTILDAMRQLGLSVEYEGDGSLEFGLKNLRIAGTLKYKIPILWGSIKITSLKTEITLEKCTSDITGFMGDGSINRMINRQIENFVEMGVNGNTQEISDFIENNLVPKVNKMLKGNDFWTIIDYIFSSTEGEGEDDPIVTTYFGHGLVLQREEFDIESRTKFDDDLREVVEYFKLQMHCGFPAYGVPPLAPYRSDFTKFDFQKSSWSVKGNFSDMVIIGLNEFDVVVLHWNNILRKITFEFNFPSIEAKSSYKLNSINHMFPTPVHFFGDGLFRLELVNLKAKGSFKLKPLLLSNGLVVEDFKAQLTLESSHSKSTGFMNSLLYTKLFNSWIEEFINLTFAEQAEVSKTVEYFVVPIMNKALKNISLVELVALITGLVDVGLPTEVIC</sequence>
<dbReference type="PANTHER" id="PTHR20993:SF0">
    <property type="entry name" value="GH07914P"/>
    <property type="match status" value="1"/>
</dbReference>
<comment type="caution">
    <text evidence="2">The sequence shown here is derived from an EMBL/GenBank/DDBJ whole genome shotgun (WGS) entry which is preliminary data.</text>
</comment>
<dbReference type="InterPro" id="IPR038606">
    <property type="entry name" value="To_sf"/>
</dbReference>
<proteinExistence type="predicted"/>
<feature type="chain" id="PRO_5005534766" description="Hemolymph juvenile hormone binding protein" evidence="1">
    <location>
        <begin position="17"/>
        <end position="794"/>
    </location>
</feature>
<gene>
    <name evidence="2" type="ORF">FF38_00033</name>
</gene>
<keyword evidence="3" id="KW-1185">Reference proteome</keyword>
<dbReference type="AlphaFoldDB" id="A0A0L0BML6"/>
<dbReference type="PANTHER" id="PTHR20993">
    <property type="entry name" value="GH07914P"/>
    <property type="match status" value="1"/>
</dbReference>
<organism evidence="2 3">
    <name type="scientific">Lucilia cuprina</name>
    <name type="common">Green bottle fly</name>
    <name type="synonym">Australian sheep blowfly</name>
    <dbReference type="NCBI Taxonomy" id="7375"/>
    <lineage>
        <taxon>Eukaryota</taxon>
        <taxon>Metazoa</taxon>
        <taxon>Ecdysozoa</taxon>
        <taxon>Arthropoda</taxon>
        <taxon>Hexapoda</taxon>
        <taxon>Insecta</taxon>
        <taxon>Pterygota</taxon>
        <taxon>Neoptera</taxon>
        <taxon>Endopterygota</taxon>
        <taxon>Diptera</taxon>
        <taxon>Brachycera</taxon>
        <taxon>Muscomorpha</taxon>
        <taxon>Oestroidea</taxon>
        <taxon>Calliphoridae</taxon>
        <taxon>Luciliinae</taxon>
        <taxon>Lucilia</taxon>
    </lineage>
</organism>
<dbReference type="Proteomes" id="UP000037069">
    <property type="component" value="Unassembled WGS sequence"/>
</dbReference>
<dbReference type="EMBL" id="JRES01001649">
    <property type="protein sequence ID" value="KNC21173.1"/>
    <property type="molecule type" value="Genomic_DNA"/>
</dbReference>
<evidence type="ECO:0008006" key="4">
    <source>
        <dbReference type="Google" id="ProtNLM"/>
    </source>
</evidence>
<protein>
    <recommendedName>
        <fullName evidence="4">Hemolymph juvenile hormone binding protein</fullName>
    </recommendedName>
</protein>
<keyword evidence="1" id="KW-0732">Signal</keyword>